<dbReference type="PROSITE" id="PS50850">
    <property type="entry name" value="MFS"/>
    <property type="match status" value="1"/>
</dbReference>
<feature type="transmembrane region" description="Helical" evidence="6">
    <location>
        <begin position="57"/>
        <end position="76"/>
    </location>
</feature>
<evidence type="ECO:0000259" key="7">
    <source>
        <dbReference type="PROSITE" id="PS50850"/>
    </source>
</evidence>
<evidence type="ECO:0000256" key="3">
    <source>
        <dbReference type="ARBA" id="ARBA00022692"/>
    </source>
</evidence>
<feature type="transmembrane region" description="Helical" evidence="6">
    <location>
        <begin position="402"/>
        <end position="423"/>
    </location>
</feature>
<dbReference type="Gene3D" id="1.20.1250.20">
    <property type="entry name" value="MFS general substrate transporter like domains"/>
    <property type="match status" value="1"/>
</dbReference>
<keyword evidence="9" id="KW-1185">Reference proteome</keyword>
<evidence type="ECO:0000313" key="9">
    <source>
        <dbReference type="Proteomes" id="UP000320547"/>
    </source>
</evidence>
<evidence type="ECO:0000256" key="2">
    <source>
        <dbReference type="ARBA" id="ARBA00008335"/>
    </source>
</evidence>
<evidence type="ECO:0000256" key="6">
    <source>
        <dbReference type="SAM" id="Phobius"/>
    </source>
</evidence>
<accession>A0A562UN42</accession>
<feature type="transmembrane region" description="Helical" evidence="6">
    <location>
        <begin position="314"/>
        <end position="334"/>
    </location>
</feature>
<keyword evidence="3 6" id="KW-0812">Transmembrane</keyword>
<feature type="transmembrane region" description="Helical" evidence="6">
    <location>
        <begin position="88"/>
        <end position="108"/>
    </location>
</feature>
<dbReference type="STRING" id="476157.GCA_001663155_01255"/>
<dbReference type="OrthoDB" id="9787815at2"/>
<feature type="domain" description="Major facilitator superfamily (MFS) profile" evidence="7">
    <location>
        <begin position="19"/>
        <end position="428"/>
    </location>
</feature>
<feature type="transmembrane region" description="Helical" evidence="6">
    <location>
        <begin position="243"/>
        <end position="261"/>
    </location>
</feature>
<evidence type="ECO:0000256" key="4">
    <source>
        <dbReference type="ARBA" id="ARBA00022989"/>
    </source>
</evidence>
<comment type="subcellular location">
    <subcellularLocation>
        <location evidence="1">Membrane</location>
        <topology evidence="1">Multi-pass membrane protein</topology>
    </subcellularLocation>
</comment>
<feature type="transmembrane region" description="Helical" evidence="6">
    <location>
        <begin position="114"/>
        <end position="136"/>
    </location>
</feature>
<comment type="caution">
    <text evidence="8">The sequence shown here is derived from an EMBL/GenBank/DDBJ whole genome shotgun (WGS) entry which is preliminary data.</text>
</comment>
<dbReference type="InterPro" id="IPR020846">
    <property type="entry name" value="MFS_dom"/>
</dbReference>
<feature type="transmembrane region" description="Helical" evidence="6">
    <location>
        <begin position="281"/>
        <end position="302"/>
    </location>
</feature>
<name>A0A562UN42_9SPHN</name>
<dbReference type="InterPro" id="IPR004752">
    <property type="entry name" value="AmpG_permease/AT-1"/>
</dbReference>
<protein>
    <submittedName>
        <fullName evidence="8">PAT family beta-lactamase induction signal transducer AmpG</fullName>
    </submittedName>
</protein>
<reference evidence="8 9" key="1">
    <citation type="submission" date="2019-07" db="EMBL/GenBank/DDBJ databases">
        <title>Genomic Encyclopedia of Archaeal and Bacterial Type Strains, Phase II (KMG-II): from individual species to whole genera.</title>
        <authorList>
            <person name="Goeker M."/>
        </authorList>
    </citation>
    <scope>NUCLEOTIDE SEQUENCE [LARGE SCALE GENOMIC DNA]</scope>
    <source>
        <strain evidence="8 9">ATCC BAA-2084</strain>
    </source>
</reference>
<dbReference type="Pfam" id="PF07690">
    <property type="entry name" value="MFS_1"/>
    <property type="match status" value="1"/>
</dbReference>
<dbReference type="RefSeq" id="WP_067598734.1">
    <property type="nucleotide sequence ID" value="NZ_CP015963.1"/>
</dbReference>
<feature type="transmembrane region" description="Helical" evidence="6">
    <location>
        <begin position="182"/>
        <end position="199"/>
    </location>
</feature>
<keyword evidence="4 6" id="KW-1133">Transmembrane helix</keyword>
<dbReference type="PANTHER" id="PTHR12778">
    <property type="entry name" value="SOLUTE CARRIER FAMILY 33 ACETYL-COA TRANSPORTER -RELATED"/>
    <property type="match status" value="1"/>
</dbReference>
<dbReference type="EMBL" id="VLLK01000002">
    <property type="protein sequence ID" value="TWJ07033.1"/>
    <property type="molecule type" value="Genomic_DNA"/>
</dbReference>
<evidence type="ECO:0000256" key="1">
    <source>
        <dbReference type="ARBA" id="ARBA00004141"/>
    </source>
</evidence>
<gene>
    <name evidence="8" type="ORF">JN10_2580</name>
</gene>
<feature type="transmembrane region" description="Helical" evidence="6">
    <location>
        <begin position="375"/>
        <end position="396"/>
    </location>
</feature>
<keyword evidence="5 6" id="KW-0472">Membrane</keyword>
<evidence type="ECO:0000256" key="5">
    <source>
        <dbReference type="ARBA" id="ARBA00023136"/>
    </source>
</evidence>
<comment type="similarity">
    <text evidence="2">Belongs to the major facilitator superfamily.</text>
</comment>
<feature type="transmembrane region" description="Helical" evidence="6">
    <location>
        <begin position="157"/>
        <end position="176"/>
    </location>
</feature>
<dbReference type="Proteomes" id="UP000320547">
    <property type="component" value="Unassembled WGS sequence"/>
</dbReference>
<dbReference type="GO" id="GO:0022857">
    <property type="term" value="F:transmembrane transporter activity"/>
    <property type="evidence" value="ECO:0007669"/>
    <property type="project" value="InterPro"/>
</dbReference>
<sequence length="450" mass="48148">MATNPDTSGLILARSQKLRLFTLFILYVGQGLPIGLSWFAIPAWMAANGANAEDVGSVLALTALPWSLKLVNGFIMDRHTVLSLGRRRVWLVGAQSAMILVLLIGMALNPSSSQIAILGAIGFALNTATTFQDVAVDGLAVDIMEEDERSRGSGMMFGGQSIGIAAGTALTGAVIGSYGAPAAYALVALLVLLLCLYIVSFREREGERRLPWHPGNAHPRNLEIQAEAWWPILKNTLVSLTRLVSLLWVPVLFGRGILYGGLTGVTPLIGANDVGWSEAQIAAATSTGGLIAGILGLSLGGWLGDKFGAKKTAIGWMLVQIAMCAVMYFSIPYWSNPTLFVTFVYAWISLDILLTVACLPISMRLCDPTVAATQFAIYMAVSNFGISFGAFVLSQIDGLGGLPSIFLVVGGGILMALILMVMVQYPRRPEYYAALEAKLPHDDRVKPRID</sequence>
<feature type="transmembrane region" description="Helical" evidence="6">
    <location>
        <begin position="340"/>
        <end position="363"/>
    </location>
</feature>
<dbReference type="InterPro" id="IPR036259">
    <property type="entry name" value="MFS_trans_sf"/>
</dbReference>
<organism evidence="8 9">
    <name type="scientific">Altererythrobacter ishigakiensis</name>
    <dbReference type="NCBI Taxonomy" id="476157"/>
    <lineage>
        <taxon>Bacteria</taxon>
        <taxon>Pseudomonadati</taxon>
        <taxon>Pseudomonadota</taxon>
        <taxon>Alphaproteobacteria</taxon>
        <taxon>Sphingomonadales</taxon>
        <taxon>Erythrobacteraceae</taxon>
        <taxon>Altererythrobacter</taxon>
    </lineage>
</organism>
<proteinExistence type="inferred from homology"/>
<dbReference type="InterPro" id="IPR011701">
    <property type="entry name" value="MFS"/>
</dbReference>
<dbReference type="GO" id="GO:0016020">
    <property type="term" value="C:membrane"/>
    <property type="evidence" value="ECO:0007669"/>
    <property type="project" value="UniProtKB-SubCell"/>
</dbReference>
<evidence type="ECO:0000313" key="8">
    <source>
        <dbReference type="EMBL" id="TWJ07033.1"/>
    </source>
</evidence>
<feature type="transmembrane region" description="Helical" evidence="6">
    <location>
        <begin position="20"/>
        <end position="45"/>
    </location>
</feature>
<dbReference type="SUPFAM" id="SSF103473">
    <property type="entry name" value="MFS general substrate transporter"/>
    <property type="match status" value="1"/>
</dbReference>
<dbReference type="AlphaFoldDB" id="A0A562UN42"/>
<dbReference type="PANTHER" id="PTHR12778:SF9">
    <property type="entry name" value="ACETYL-COENZYME A TRANSPORTER 1"/>
    <property type="match status" value="1"/>
</dbReference>